<evidence type="ECO:0008006" key="3">
    <source>
        <dbReference type="Google" id="ProtNLM"/>
    </source>
</evidence>
<gene>
    <name evidence="1" type="ORF">GCM10010992_12600</name>
</gene>
<proteinExistence type="predicted"/>
<organism evidence="1 2">
    <name type="scientific">Cloacibacterium rupense</name>
    <dbReference type="NCBI Taxonomy" id="517423"/>
    <lineage>
        <taxon>Bacteria</taxon>
        <taxon>Pseudomonadati</taxon>
        <taxon>Bacteroidota</taxon>
        <taxon>Flavobacteriia</taxon>
        <taxon>Flavobacteriales</taxon>
        <taxon>Weeksellaceae</taxon>
    </lineage>
</organism>
<evidence type="ECO:0000313" key="2">
    <source>
        <dbReference type="Proteomes" id="UP000620064"/>
    </source>
</evidence>
<name>A0ABQ2NHP0_9FLAO</name>
<comment type="caution">
    <text evidence="1">The sequence shown here is derived from an EMBL/GenBank/DDBJ whole genome shotgun (WGS) entry which is preliminary data.</text>
</comment>
<dbReference type="EMBL" id="BMLV01000002">
    <property type="protein sequence ID" value="GGP03592.1"/>
    <property type="molecule type" value="Genomic_DNA"/>
</dbReference>
<dbReference type="Proteomes" id="UP000620064">
    <property type="component" value="Unassembled WGS sequence"/>
</dbReference>
<dbReference type="InterPro" id="IPR046125">
    <property type="entry name" value="DUF6122"/>
</dbReference>
<evidence type="ECO:0000313" key="1">
    <source>
        <dbReference type="EMBL" id="GGP03592.1"/>
    </source>
</evidence>
<protein>
    <recommendedName>
        <fullName evidence="3">LexA-binding, inner membrane-associated hydrolase</fullName>
    </recommendedName>
</protein>
<keyword evidence="2" id="KW-1185">Reference proteome</keyword>
<dbReference type="Pfam" id="PF19617">
    <property type="entry name" value="DUF6122"/>
    <property type="match status" value="1"/>
</dbReference>
<reference evidence="2" key="1">
    <citation type="journal article" date="2019" name="Int. J. Syst. Evol. Microbiol.">
        <title>The Global Catalogue of Microorganisms (GCM) 10K type strain sequencing project: providing services to taxonomists for standard genome sequencing and annotation.</title>
        <authorList>
            <consortium name="The Broad Institute Genomics Platform"/>
            <consortium name="The Broad Institute Genome Sequencing Center for Infectious Disease"/>
            <person name="Wu L."/>
            <person name="Ma J."/>
        </authorList>
    </citation>
    <scope>NUCLEOTIDE SEQUENCE [LARGE SCALE GENOMIC DNA]</scope>
    <source>
        <strain evidence="2">CGMCC 1.7656</strain>
    </source>
</reference>
<sequence>MLVDVDHLLATPMFDSHRCSIGFHPLHSYYAIVVYALGSIFLKGDYRIISVGLLFHMLTDFQDYYCWN</sequence>
<accession>A0ABQ2NHP0</accession>